<dbReference type="AlphaFoldDB" id="A0A1V2UJB8"/>
<dbReference type="Proteomes" id="UP000189299">
    <property type="component" value="Unassembled WGS sequence"/>
</dbReference>
<protein>
    <submittedName>
        <fullName evidence="2">Uncharacterized protein</fullName>
    </submittedName>
</protein>
<name>A0A1V2UJB8_ENTMU</name>
<evidence type="ECO:0000313" key="3">
    <source>
        <dbReference type="Proteomes" id="UP000189299"/>
    </source>
</evidence>
<keyword evidence="1" id="KW-0812">Transmembrane</keyword>
<gene>
    <name evidence="2" type="ORF">BTN92_08495</name>
</gene>
<keyword evidence="1" id="KW-0472">Membrane</keyword>
<accession>A0A1V2UJB8</accession>
<dbReference type="EMBL" id="MSTR01000007">
    <property type="protein sequence ID" value="ONN43098.1"/>
    <property type="molecule type" value="Genomic_DNA"/>
</dbReference>
<evidence type="ECO:0000313" key="2">
    <source>
        <dbReference type="EMBL" id="ONN43098.1"/>
    </source>
</evidence>
<reference evidence="2 3" key="1">
    <citation type="submission" date="2016-12" db="EMBL/GenBank/DDBJ databases">
        <authorList>
            <person name="Song W.-J."/>
            <person name="Kurnit D.M."/>
        </authorList>
    </citation>
    <scope>NUCLEOTIDE SEQUENCE [LARGE SCALE GENOMIC DNA]</scope>
    <source>
        <strain evidence="2 3">CGB1038-1_S1</strain>
    </source>
</reference>
<organism evidence="2 3">
    <name type="scientific">Enterococcus mundtii</name>
    <dbReference type="NCBI Taxonomy" id="53346"/>
    <lineage>
        <taxon>Bacteria</taxon>
        <taxon>Bacillati</taxon>
        <taxon>Bacillota</taxon>
        <taxon>Bacilli</taxon>
        <taxon>Lactobacillales</taxon>
        <taxon>Enterococcaceae</taxon>
        <taxon>Enterococcus</taxon>
    </lineage>
</organism>
<dbReference type="RefSeq" id="WP_062804728.1">
    <property type="nucleotide sequence ID" value="NZ_CABMMO010000007.1"/>
</dbReference>
<sequence>MYEQPILFLGIGGCLLIGNIFLLLSDYKNNLIVNESKRNLSINALVLILVIATVVLGIIYLFMINQQL</sequence>
<proteinExistence type="predicted"/>
<feature type="transmembrane region" description="Helical" evidence="1">
    <location>
        <begin position="44"/>
        <end position="64"/>
    </location>
</feature>
<evidence type="ECO:0000256" key="1">
    <source>
        <dbReference type="SAM" id="Phobius"/>
    </source>
</evidence>
<feature type="transmembrane region" description="Helical" evidence="1">
    <location>
        <begin position="6"/>
        <end position="24"/>
    </location>
</feature>
<comment type="caution">
    <text evidence="2">The sequence shown here is derived from an EMBL/GenBank/DDBJ whole genome shotgun (WGS) entry which is preliminary data.</text>
</comment>
<keyword evidence="1" id="KW-1133">Transmembrane helix</keyword>